<dbReference type="EMBL" id="FPIA01000041">
    <property type="protein sequence ID" value="SFV88393.1"/>
    <property type="molecule type" value="Genomic_DNA"/>
</dbReference>
<evidence type="ECO:0000313" key="2">
    <source>
        <dbReference type="EMBL" id="SFV88393.1"/>
    </source>
</evidence>
<dbReference type="InterPro" id="IPR035093">
    <property type="entry name" value="RelE/ParE_toxin_dom_sf"/>
</dbReference>
<dbReference type="InterPro" id="IPR007712">
    <property type="entry name" value="RelE/ParE_toxin"/>
</dbReference>
<dbReference type="SUPFAM" id="SSF143011">
    <property type="entry name" value="RelE-like"/>
    <property type="match status" value="1"/>
</dbReference>
<dbReference type="Gene3D" id="3.30.2310.20">
    <property type="entry name" value="RelE-like"/>
    <property type="match status" value="1"/>
</dbReference>
<proteinExistence type="predicted"/>
<protein>
    <submittedName>
        <fullName evidence="2">HigB toxin protein</fullName>
    </submittedName>
</protein>
<reference evidence="2" key="1">
    <citation type="submission" date="2016-10" db="EMBL/GenBank/DDBJ databases">
        <authorList>
            <person name="de Groot N.N."/>
        </authorList>
    </citation>
    <scope>NUCLEOTIDE SEQUENCE</scope>
</reference>
<organism evidence="2">
    <name type="scientific">hydrothermal vent metagenome</name>
    <dbReference type="NCBI Taxonomy" id="652676"/>
    <lineage>
        <taxon>unclassified sequences</taxon>
        <taxon>metagenomes</taxon>
        <taxon>ecological metagenomes</taxon>
    </lineage>
</organism>
<dbReference type="AlphaFoldDB" id="A0A1W1E353"/>
<evidence type="ECO:0000256" key="1">
    <source>
        <dbReference type="ARBA" id="ARBA00022649"/>
    </source>
</evidence>
<accession>A0A1W1E353</accession>
<gene>
    <name evidence="2" type="ORF">MNB_SUP05-SYMBIONT-7-335</name>
</gene>
<sequence>MSYEFIVTERYFKKLKKFAKKHPEILSQYAKTVALLEINPRHPSLRLHQLQGGLNDYHSVSINMSYRIVIDFIIKDNQIIPIDIGTHNEVY</sequence>
<dbReference type="NCBIfam" id="TIGR02385">
    <property type="entry name" value="RelE_StbE"/>
    <property type="match status" value="1"/>
</dbReference>
<name>A0A1W1E353_9ZZZZ</name>
<keyword evidence="1" id="KW-1277">Toxin-antitoxin system</keyword>